<keyword evidence="4" id="KW-1185">Reference proteome</keyword>
<feature type="compositionally biased region" description="Low complexity" evidence="1">
    <location>
        <begin position="107"/>
        <end position="118"/>
    </location>
</feature>
<reference evidence="3" key="1">
    <citation type="submission" date="2021-11" db="EMBL/GenBank/DDBJ databases">
        <title>Purpureocillium_takamizusanense_genome.</title>
        <authorList>
            <person name="Nguyen N.-H."/>
        </authorList>
    </citation>
    <scope>NUCLEOTIDE SEQUENCE</scope>
    <source>
        <strain evidence="3">PT3</strain>
    </source>
</reference>
<accession>A0A9Q8V8F8</accession>
<sequence length="314" mass="32340">MRRSTVTAASVLLAHGGLGLAAALSACNADNCYRQVSATRFGQPVLTSRIRDCESFLRTTVVPAAVTDWVTQTVTPATVTDVVATVTDSVTTTVSTVVQTSTVTVTAAEKNSNKNNNSPARGRRDNNNSDPGKGAGETTIVPTNVPAYASSCADAAAYSSACLCASATRTTVTAPAPTVTSTRTVSATATVHITAHATITVSATATRTETVTATVGRPCAGGLVLDPNPPAGADCARRGWRDPVKAPVVGRGDGASVEACANSCRAKPACKAFIYGDPARGWNNVCELEGGANGRADNEDTPFWWYDMACFKCA</sequence>
<dbReference type="OrthoDB" id="5106116at2759"/>
<dbReference type="EMBL" id="CP086355">
    <property type="protein sequence ID" value="UNI15531.1"/>
    <property type="molecule type" value="Genomic_DNA"/>
</dbReference>
<organism evidence="3 4">
    <name type="scientific">Purpureocillium takamizusanense</name>
    <dbReference type="NCBI Taxonomy" id="2060973"/>
    <lineage>
        <taxon>Eukaryota</taxon>
        <taxon>Fungi</taxon>
        <taxon>Dikarya</taxon>
        <taxon>Ascomycota</taxon>
        <taxon>Pezizomycotina</taxon>
        <taxon>Sordariomycetes</taxon>
        <taxon>Hypocreomycetidae</taxon>
        <taxon>Hypocreales</taxon>
        <taxon>Ophiocordycipitaceae</taxon>
        <taxon>Purpureocillium</taxon>
    </lineage>
</organism>
<dbReference type="GeneID" id="72064018"/>
<feature type="region of interest" description="Disordered" evidence="1">
    <location>
        <begin position="107"/>
        <end position="140"/>
    </location>
</feature>
<dbReference type="PROSITE" id="PS51257">
    <property type="entry name" value="PROKAR_LIPOPROTEIN"/>
    <property type="match status" value="1"/>
</dbReference>
<dbReference type="AlphaFoldDB" id="A0A9Q8V8F8"/>
<dbReference type="Proteomes" id="UP000829364">
    <property type="component" value="Chromosome 2"/>
</dbReference>
<dbReference type="RefSeq" id="XP_047839012.1">
    <property type="nucleotide sequence ID" value="XM_047983042.1"/>
</dbReference>
<feature type="signal peptide" evidence="2">
    <location>
        <begin position="1"/>
        <end position="29"/>
    </location>
</feature>
<keyword evidence="2" id="KW-0732">Signal</keyword>
<evidence type="ECO:0008006" key="5">
    <source>
        <dbReference type="Google" id="ProtNLM"/>
    </source>
</evidence>
<evidence type="ECO:0000256" key="2">
    <source>
        <dbReference type="SAM" id="SignalP"/>
    </source>
</evidence>
<evidence type="ECO:0000313" key="4">
    <source>
        <dbReference type="Proteomes" id="UP000829364"/>
    </source>
</evidence>
<feature type="chain" id="PRO_5040205002" description="Apple domain-containing protein" evidence="2">
    <location>
        <begin position="30"/>
        <end position="314"/>
    </location>
</feature>
<gene>
    <name evidence="3" type="ORF">JDV02_002057</name>
</gene>
<dbReference type="KEGG" id="ptkz:JDV02_002057"/>
<evidence type="ECO:0000256" key="1">
    <source>
        <dbReference type="SAM" id="MobiDB-lite"/>
    </source>
</evidence>
<evidence type="ECO:0000313" key="3">
    <source>
        <dbReference type="EMBL" id="UNI15531.1"/>
    </source>
</evidence>
<proteinExistence type="predicted"/>
<protein>
    <recommendedName>
        <fullName evidence="5">Apple domain-containing protein</fullName>
    </recommendedName>
</protein>
<name>A0A9Q8V8F8_9HYPO</name>